<evidence type="ECO:0000313" key="6">
    <source>
        <dbReference type="Proteomes" id="UP000184280"/>
    </source>
</evidence>
<dbReference type="PANTHER" id="PTHR21599:SF0">
    <property type="entry name" value="GLYCERATE KINASE"/>
    <property type="match status" value="1"/>
</dbReference>
<accession>A0A1M7FZS6</accession>
<protein>
    <submittedName>
        <fullName evidence="5">Glycerate kinase</fullName>
    </submittedName>
</protein>
<dbReference type="Proteomes" id="UP000184280">
    <property type="component" value="Unassembled WGS sequence"/>
</dbReference>
<dbReference type="PIRSF" id="PIRSF006078">
    <property type="entry name" value="GlxK"/>
    <property type="match status" value="1"/>
</dbReference>
<evidence type="ECO:0000313" key="5">
    <source>
        <dbReference type="EMBL" id="SHM09328.1"/>
    </source>
</evidence>
<gene>
    <name evidence="5" type="ORF">SAMN04488494_1306</name>
</gene>
<dbReference type="RefSeq" id="WP_073043817.1">
    <property type="nucleotide sequence ID" value="NZ_FOLF01000012.1"/>
</dbReference>
<dbReference type="OrthoDB" id="9774290at2"/>
<dbReference type="Pfam" id="PF02595">
    <property type="entry name" value="Gly_kinase"/>
    <property type="match status" value="2"/>
</dbReference>
<dbReference type="GO" id="GO:0008887">
    <property type="term" value="F:glycerate kinase activity"/>
    <property type="evidence" value="ECO:0007669"/>
    <property type="project" value="UniProtKB-UniRule"/>
</dbReference>
<name>A0A1M7FZS6_XYLRU</name>
<organism evidence="5 6">
    <name type="scientific">Xylanibacter ruminicola</name>
    <name type="common">Prevotella ruminicola</name>
    <dbReference type="NCBI Taxonomy" id="839"/>
    <lineage>
        <taxon>Bacteria</taxon>
        <taxon>Pseudomonadati</taxon>
        <taxon>Bacteroidota</taxon>
        <taxon>Bacteroidia</taxon>
        <taxon>Bacteroidales</taxon>
        <taxon>Prevotellaceae</taxon>
        <taxon>Xylanibacter</taxon>
    </lineage>
</organism>
<dbReference type="EMBL" id="FRCJ01000002">
    <property type="protein sequence ID" value="SHM09328.1"/>
    <property type="molecule type" value="Genomic_DNA"/>
</dbReference>
<keyword evidence="2 4" id="KW-0808">Transferase</keyword>
<dbReference type="PANTHER" id="PTHR21599">
    <property type="entry name" value="GLYCERATE KINASE"/>
    <property type="match status" value="1"/>
</dbReference>
<reference evidence="5 6" key="1">
    <citation type="submission" date="2016-11" db="EMBL/GenBank/DDBJ databases">
        <authorList>
            <person name="Jaros S."/>
            <person name="Januszkiewicz K."/>
            <person name="Wedrychowicz H."/>
        </authorList>
    </citation>
    <scope>NUCLEOTIDE SEQUENCE [LARGE SCALE GENOMIC DNA]</scope>
    <source>
        <strain evidence="5 6">BPI-34</strain>
    </source>
</reference>
<evidence type="ECO:0000256" key="1">
    <source>
        <dbReference type="ARBA" id="ARBA00006284"/>
    </source>
</evidence>
<keyword evidence="3 4" id="KW-0418">Kinase</keyword>
<dbReference type="SUPFAM" id="SSF110738">
    <property type="entry name" value="Glycerate kinase I"/>
    <property type="match status" value="1"/>
</dbReference>
<dbReference type="AlphaFoldDB" id="A0A1M7FZS6"/>
<evidence type="ECO:0000256" key="2">
    <source>
        <dbReference type="ARBA" id="ARBA00022679"/>
    </source>
</evidence>
<dbReference type="InterPro" id="IPR018193">
    <property type="entry name" value="Glyc_kinase_flavodox-like_fold"/>
</dbReference>
<dbReference type="GO" id="GO:0031388">
    <property type="term" value="P:organic acid phosphorylation"/>
    <property type="evidence" value="ECO:0007669"/>
    <property type="project" value="UniProtKB-UniRule"/>
</dbReference>
<evidence type="ECO:0000256" key="3">
    <source>
        <dbReference type="ARBA" id="ARBA00022777"/>
    </source>
</evidence>
<comment type="similarity">
    <text evidence="1 4">Belongs to the glycerate kinase type-1 family.</text>
</comment>
<dbReference type="InterPro" id="IPR018197">
    <property type="entry name" value="Glycerate_kinase_RE-like"/>
</dbReference>
<dbReference type="InterPro" id="IPR004381">
    <property type="entry name" value="Glycerate_kinase"/>
</dbReference>
<dbReference type="InterPro" id="IPR036129">
    <property type="entry name" value="Glycerate_kinase_sf"/>
</dbReference>
<dbReference type="Gene3D" id="3.40.50.10350">
    <property type="entry name" value="Glycerate kinase, domain 1"/>
    <property type="match status" value="2"/>
</dbReference>
<dbReference type="NCBIfam" id="TIGR00045">
    <property type="entry name" value="glycerate kinase"/>
    <property type="match status" value="2"/>
</dbReference>
<evidence type="ECO:0000256" key="4">
    <source>
        <dbReference type="PIRNR" id="PIRNR006078"/>
    </source>
</evidence>
<proteinExistence type="inferred from homology"/>
<sequence length="355" mass="37648">MHKIIVAIDSFKGCLTSVEANQAASEGILNRMPDAKVVQVPVSDGGEGFMEAFQAALGGDIVQVNVKDPLMRSIVAPYLLQGDTAVIEIAKASGLTLVEPEERNPMVATSYGNGQLVVDAVRQGCKHIIVGLGGSATSDCGIGMLRAIIDAFAKGNTWDDVRQLDDVRFTIATDVTNPLCGINGAAHVFAPQKGASPDDVLALDARAKRFAEASAKHMGRDCQDMPGAGAAGGLGYAFMQYMQADCRSGIDLLLDAIHFDELLKDANLVITGEGSADRQTLMGKLPYGILQRAQKHHVPVMLIAGRIADEQQLLDAGFARVACINPPGLPLDMAMQPTTAKQNIRLTIQNEGLSR</sequence>
<dbReference type="Gene3D" id="3.90.1510.10">
    <property type="entry name" value="Glycerate kinase, domain 2"/>
    <property type="match status" value="2"/>
</dbReference>